<feature type="domain" description="Myb/SANT-like" evidence="2">
    <location>
        <begin position="14"/>
        <end position="107"/>
    </location>
</feature>
<organism evidence="3 4">
    <name type="scientific">Acer yangbiense</name>
    <dbReference type="NCBI Taxonomy" id="1000413"/>
    <lineage>
        <taxon>Eukaryota</taxon>
        <taxon>Viridiplantae</taxon>
        <taxon>Streptophyta</taxon>
        <taxon>Embryophyta</taxon>
        <taxon>Tracheophyta</taxon>
        <taxon>Spermatophyta</taxon>
        <taxon>Magnoliopsida</taxon>
        <taxon>eudicotyledons</taxon>
        <taxon>Gunneridae</taxon>
        <taxon>Pentapetalae</taxon>
        <taxon>rosids</taxon>
        <taxon>malvids</taxon>
        <taxon>Sapindales</taxon>
        <taxon>Sapindaceae</taxon>
        <taxon>Hippocastanoideae</taxon>
        <taxon>Acereae</taxon>
        <taxon>Acer</taxon>
    </lineage>
</organism>
<evidence type="ECO:0000313" key="4">
    <source>
        <dbReference type="Proteomes" id="UP000323000"/>
    </source>
</evidence>
<dbReference type="PANTHER" id="PTHR31704:SF37">
    <property type="entry name" value="HEAT SHOCK PROTEIN"/>
    <property type="match status" value="1"/>
</dbReference>
<sequence>MANEGTQGKTKAVWDPRTHEIWVDLAIEQVRSGNRNGTHLSKQGWKIFIENFSNATGRKYDRKQLKNHCDIVKKDWQLWDSLLRGETGLGWDMERQTIEASNEWWEAKLQKYPEASKFRVKGLEHAFKLDELFRDVTVTGARAWAPTSGLMPPMYTTSTEDNVDATNSLDSEEANHGEEVECSKRKEKTLEPNRKKFKKGKKKNNSTTSKLSKQLDELCESVKNRNSYIRTDPPGCSVQEVVEKLSTLPECEPMSPLFKLGISLFTKKANREIFVALKEPTYQIQWLKDQQH</sequence>
<reference evidence="4" key="1">
    <citation type="journal article" date="2019" name="Gigascience">
        <title>De novo genome assembly of the endangered Acer yangbiense, a plant species with extremely small populations endemic to Yunnan Province, China.</title>
        <authorList>
            <person name="Yang J."/>
            <person name="Wariss H.M."/>
            <person name="Tao L."/>
            <person name="Zhang R."/>
            <person name="Yun Q."/>
            <person name="Hollingsworth P."/>
            <person name="Dao Z."/>
            <person name="Luo G."/>
            <person name="Guo H."/>
            <person name="Ma Y."/>
            <person name="Sun W."/>
        </authorList>
    </citation>
    <scope>NUCLEOTIDE SEQUENCE [LARGE SCALE GENOMIC DNA]</scope>
    <source>
        <strain evidence="4">cv. Malutang</strain>
    </source>
</reference>
<evidence type="ECO:0000313" key="3">
    <source>
        <dbReference type="EMBL" id="TXG58819.1"/>
    </source>
</evidence>
<dbReference type="Pfam" id="PF12776">
    <property type="entry name" value="Myb_DNA-bind_3"/>
    <property type="match status" value="1"/>
</dbReference>
<evidence type="ECO:0000256" key="1">
    <source>
        <dbReference type="SAM" id="MobiDB-lite"/>
    </source>
</evidence>
<dbReference type="OrthoDB" id="4955136at2759"/>
<dbReference type="PANTHER" id="PTHR31704">
    <property type="entry name" value="MYB/SANT-LIKE DNA-BINDING DOMAIN PROTEIN-RELATED"/>
    <property type="match status" value="1"/>
</dbReference>
<dbReference type="AlphaFoldDB" id="A0A5C7HPR9"/>
<feature type="compositionally biased region" description="Basic and acidic residues" evidence="1">
    <location>
        <begin position="173"/>
        <end position="194"/>
    </location>
</feature>
<feature type="region of interest" description="Disordered" evidence="1">
    <location>
        <begin position="171"/>
        <end position="210"/>
    </location>
</feature>
<dbReference type="Proteomes" id="UP000323000">
    <property type="component" value="Chromosome 7"/>
</dbReference>
<dbReference type="InterPro" id="IPR024752">
    <property type="entry name" value="Myb/SANT-like_dom"/>
</dbReference>
<proteinExistence type="predicted"/>
<feature type="compositionally biased region" description="Basic residues" evidence="1">
    <location>
        <begin position="195"/>
        <end position="204"/>
    </location>
</feature>
<accession>A0A5C7HPR9</accession>
<comment type="caution">
    <text evidence="3">The sequence shown here is derived from an EMBL/GenBank/DDBJ whole genome shotgun (WGS) entry which is preliminary data.</text>
</comment>
<protein>
    <recommendedName>
        <fullName evidence="2">Myb/SANT-like domain-containing protein</fullName>
    </recommendedName>
</protein>
<dbReference type="EMBL" id="VAHF01000007">
    <property type="protein sequence ID" value="TXG58819.1"/>
    <property type="molecule type" value="Genomic_DNA"/>
</dbReference>
<gene>
    <name evidence="3" type="ORF">EZV62_016648</name>
</gene>
<name>A0A5C7HPR9_9ROSI</name>
<keyword evidence="4" id="KW-1185">Reference proteome</keyword>
<evidence type="ECO:0000259" key="2">
    <source>
        <dbReference type="Pfam" id="PF12776"/>
    </source>
</evidence>